<reference evidence="2" key="2">
    <citation type="journal article" date="2015" name="Fish Shellfish Immunol.">
        <title>Early steps in the European eel (Anguilla anguilla)-Vibrio vulnificus interaction in the gills: Role of the RtxA13 toxin.</title>
        <authorList>
            <person name="Callol A."/>
            <person name="Pajuelo D."/>
            <person name="Ebbesson L."/>
            <person name="Teles M."/>
            <person name="MacKenzie S."/>
            <person name="Amaro C."/>
        </authorList>
    </citation>
    <scope>NUCLEOTIDE SEQUENCE</scope>
</reference>
<reference evidence="2" key="1">
    <citation type="submission" date="2014-11" db="EMBL/GenBank/DDBJ databases">
        <authorList>
            <person name="Amaro Gonzalez C."/>
        </authorList>
    </citation>
    <scope>NUCLEOTIDE SEQUENCE</scope>
</reference>
<name>A0A0E9XD81_ANGAN</name>
<dbReference type="EMBL" id="GBXM01008929">
    <property type="protein sequence ID" value="JAH99648.1"/>
    <property type="molecule type" value="Transcribed_RNA"/>
</dbReference>
<protein>
    <submittedName>
        <fullName evidence="2">Uncharacterized protein</fullName>
    </submittedName>
</protein>
<organism evidence="2">
    <name type="scientific">Anguilla anguilla</name>
    <name type="common">European freshwater eel</name>
    <name type="synonym">Muraena anguilla</name>
    <dbReference type="NCBI Taxonomy" id="7936"/>
    <lineage>
        <taxon>Eukaryota</taxon>
        <taxon>Metazoa</taxon>
        <taxon>Chordata</taxon>
        <taxon>Craniata</taxon>
        <taxon>Vertebrata</taxon>
        <taxon>Euteleostomi</taxon>
        <taxon>Actinopterygii</taxon>
        <taxon>Neopterygii</taxon>
        <taxon>Teleostei</taxon>
        <taxon>Anguilliformes</taxon>
        <taxon>Anguillidae</taxon>
        <taxon>Anguilla</taxon>
    </lineage>
</organism>
<proteinExistence type="predicted"/>
<evidence type="ECO:0000256" key="1">
    <source>
        <dbReference type="SAM" id="MobiDB-lite"/>
    </source>
</evidence>
<feature type="region of interest" description="Disordered" evidence="1">
    <location>
        <begin position="61"/>
        <end position="83"/>
    </location>
</feature>
<evidence type="ECO:0000313" key="2">
    <source>
        <dbReference type="EMBL" id="JAH99648.1"/>
    </source>
</evidence>
<accession>A0A0E9XD81</accession>
<feature type="region of interest" description="Disordered" evidence="1">
    <location>
        <begin position="28"/>
        <end position="47"/>
    </location>
</feature>
<dbReference type="AlphaFoldDB" id="A0A0E9XD81"/>
<sequence length="119" mass="13362">MILPSPDNLPGTPERQFEPQHVAACSAPTCGEQKVPPENKADSWAEFSTDDENVIRRCVFSSSKQRTNAPRKSNTGSCHSPAQQFRNRIAQATKRLWNRPLLSRSVVWVRRSLSVGDED</sequence>